<dbReference type="NCBIfam" id="NF007214">
    <property type="entry name" value="PRK09636.1"/>
    <property type="match status" value="1"/>
</dbReference>
<dbReference type="InterPro" id="IPR013249">
    <property type="entry name" value="RNA_pol_sigma70_r4_t2"/>
</dbReference>
<feature type="domain" description="RNA polymerase sigma-70 region 2" evidence="6">
    <location>
        <begin position="14"/>
        <end position="76"/>
    </location>
</feature>
<dbReference type="PANTHER" id="PTHR30173">
    <property type="entry name" value="SIGMA 19 FACTOR"/>
    <property type="match status" value="1"/>
</dbReference>
<evidence type="ECO:0000313" key="9">
    <source>
        <dbReference type="Proteomes" id="UP001351900"/>
    </source>
</evidence>
<evidence type="ECO:0000256" key="3">
    <source>
        <dbReference type="ARBA" id="ARBA00023015"/>
    </source>
</evidence>
<evidence type="ECO:0000313" key="8">
    <source>
        <dbReference type="EMBL" id="MEF2254660.1"/>
    </source>
</evidence>
<protein>
    <submittedName>
        <fullName evidence="8">RNA polymerase sigma factor SigJ</fullName>
    </submittedName>
</protein>
<keyword evidence="9" id="KW-1185">Reference proteome</keyword>
<dbReference type="NCBIfam" id="TIGR02937">
    <property type="entry name" value="sigma70-ECF"/>
    <property type="match status" value="1"/>
</dbReference>
<dbReference type="InterPro" id="IPR052704">
    <property type="entry name" value="ECF_Sigma-70_Domain"/>
</dbReference>
<comment type="caution">
    <text evidence="8">The sequence shown here is derived from an EMBL/GenBank/DDBJ whole genome shotgun (WGS) entry which is preliminary data.</text>
</comment>
<dbReference type="SUPFAM" id="SSF88659">
    <property type="entry name" value="Sigma3 and sigma4 domains of RNA polymerase sigma factors"/>
    <property type="match status" value="1"/>
</dbReference>
<dbReference type="Pfam" id="PF08281">
    <property type="entry name" value="Sigma70_r4_2"/>
    <property type="match status" value="1"/>
</dbReference>
<reference evidence="8 9" key="1">
    <citation type="submission" date="2024-01" db="EMBL/GenBank/DDBJ databases">
        <title>the genome sequence of strain Microbacterium schleiferi NBRC 15075.</title>
        <authorList>
            <person name="Ding Y."/>
            <person name="Zhang G."/>
        </authorList>
    </citation>
    <scope>NUCLEOTIDE SEQUENCE [LARGE SCALE GENOMIC DNA]</scope>
    <source>
        <strain evidence="8 9">NBRC 15075</strain>
    </source>
</reference>
<evidence type="ECO:0000256" key="1">
    <source>
        <dbReference type="ARBA" id="ARBA00010641"/>
    </source>
</evidence>
<keyword evidence="5" id="KW-0804">Transcription</keyword>
<dbReference type="Proteomes" id="UP001351900">
    <property type="component" value="Unassembled WGS sequence"/>
</dbReference>
<keyword evidence="3" id="KW-0805">Transcription regulation</keyword>
<accession>A0ABU7V4W0</accession>
<dbReference type="Gene3D" id="1.10.10.10">
    <property type="entry name" value="Winged helix-like DNA-binding domain superfamily/Winged helix DNA-binding domain"/>
    <property type="match status" value="1"/>
</dbReference>
<evidence type="ECO:0000256" key="5">
    <source>
        <dbReference type="ARBA" id="ARBA00023163"/>
    </source>
</evidence>
<evidence type="ECO:0000259" key="7">
    <source>
        <dbReference type="Pfam" id="PF08281"/>
    </source>
</evidence>
<dbReference type="InterPro" id="IPR013325">
    <property type="entry name" value="RNA_pol_sigma_r2"/>
</dbReference>
<evidence type="ECO:0000256" key="2">
    <source>
        <dbReference type="ARBA" id="ARBA00011344"/>
    </source>
</evidence>
<dbReference type="InterPro" id="IPR007627">
    <property type="entry name" value="RNA_pol_sigma70_r2"/>
</dbReference>
<dbReference type="InterPro" id="IPR014284">
    <property type="entry name" value="RNA_pol_sigma-70_dom"/>
</dbReference>
<dbReference type="Gene3D" id="1.10.1740.10">
    <property type="match status" value="1"/>
</dbReference>
<dbReference type="InterPro" id="IPR013324">
    <property type="entry name" value="RNA_pol_sigma_r3/r4-like"/>
</dbReference>
<dbReference type="SUPFAM" id="SSF54427">
    <property type="entry name" value="NTF2-like"/>
    <property type="match status" value="1"/>
</dbReference>
<evidence type="ECO:0000256" key="4">
    <source>
        <dbReference type="ARBA" id="ARBA00023082"/>
    </source>
</evidence>
<dbReference type="Pfam" id="PF04542">
    <property type="entry name" value="Sigma70_r2"/>
    <property type="match status" value="1"/>
</dbReference>
<evidence type="ECO:0000259" key="6">
    <source>
        <dbReference type="Pfam" id="PF04542"/>
    </source>
</evidence>
<dbReference type="InterPro" id="IPR036388">
    <property type="entry name" value="WH-like_DNA-bd_sf"/>
</dbReference>
<dbReference type="EMBL" id="JAZHOV010000003">
    <property type="protein sequence ID" value="MEF2254660.1"/>
    <property type="molecule type" value="Genomic_DNA"/>
</dbReference>
<organism evidence="8 9">
    <name type="scientific">Microbacterium schleiferi</name>
    <dbReference type="NCBI Taxonomy" id="69362"/>
    <lineage>
        <taxon>Bacteria</taxon>
        <taxon>Bacillati</taxon>
        <taxon>Actinomycetota</taxon>
        <taxon>Actinomycetes</taxon>
        <taxon>Micrococcales</taxon>
        <taxon>Microbacteriaceae</taxon>
        <taxon>Microbacterium</taxon>
    </lineage>
</organism>
<gene>
    <name evidence="8" type="primary">sigJ</name>
    <name evidence="8" type="ORF">V2V91_05845</name>
</gene>
<feature type="domain" description="RNA polymerase sigma factor 70 region 4 type 2" evidence="7">
    <location>
        <begin position="120"/>
        <end position="170"/>
    </location>
</feature>
<dbReference type="PANTHER" id="PTHR30173:SF43">
    <property type="entry name" value="ECF RNA POLYMERASE SIGMA FACTOR SIGI-RELATED"/>
    <property type="match status" value="1"/>
</dbReference>
<keyword evidence="4" id="KW-0731">Sigma factor</keyword>
<dbReference type="SUPFAM" id="SSF88946">
    <property type="entry name" value="Sigma2 domain of RNA polymerase sigma factors"/>
    <property type="match status" value="1"/>
</dbReference>
<proteinExistence type="inferred from homology"/>
<comment type="subunit">
    <text evidence="2">Interacts transiently with the RNA polymerase catalytic core formed by RpoA, RpoB, RpoC and RpoZ (2 alpha, 1 beta, 1 beta' and 1 omega subunit) to form the RNA polymerase holoenzyme that can initiate transcription.</text>
</comment>
<name>A0ABU7V4W0_9MICO</name>
<sequence>MTDETLDDEAIAERRHLVSLAFRMLGTVAEAEDAVQETYVRWYRLSDQERASIVSPRAWLTRAASRICLDMLGSARARRESYVGEWLPEPVPVSAFAAPQESDGLDPLDRVSLDDSVSSALLTVLESMTPAERVVFVLHEVFAVPFREVAEVVGRTDAACRQLAASARRRVQSAGARRVSREEHDRVVWAFAVAAQSGRLDELVAVLDPEVVLRSDGGGHVSAARRPVVGADRVARFLLGTASKRPEVQLRPQQTPDGLGFVMWLDARIIGVVTLEVGEGSVREVRLVLNPEKLSLWN</sequence>
<dbReference type="RefSeq" id="WP_331791161.1">
    <property type="nucleotide sequence ID" value="NZ_BAAAUO010000002.1"/>
</dbReference>
<dbReference type="InterPro" id="IPR032710">
    <property type="entry name" value="NTF2-like_dom_sf"/>
</dbReference>
<comment type="similarity">
    <text evidence="1">Belongs to the sigma-70 factor family. ECF subfamily.</text>
</comment>